<keyword evidence="6" id="KW-0137">Centromere</keyword>
<reference evidence="9" key="1">
    <citation type="journal article" date="2016" name="Nat. Commun.">
        <title>Genome analysis of three Pneumocystis species reveals adaptation mechanisms to life exclusively in mammalian hosts.</title>
        <authorList>
            <person name="Ma L."/>
            <person name="Chen Z."/>
            <person name="Huang D.W."/>
            <person name="Kutty G."/>
            <person name="Ishihara M."/>
            <person name="Wang H."/>
            <person name="Abouelleil A."/>
            <person name="Bishop L."/>
            <person name="Davey E."/>
            <person name="Deng R."/>
            <person name="Deng X."/>
            <person name="Fan L."/>
            <person name="Fantoni G."/>
            <person name="Fitzgerald M."/>
            <person name="Gogineni E."/>
            <person name="Goldberg J.M."/>
            <person name="Handley G."/>
            <person name="Hu X."/>
            <person name="Huber C."/>
            <person name="Jiao X."/>
            <person name="Jones K."/>
            <person name="Levin J.Z."/>
            <person name="Liu Y."/>
            <person name="Macdonald P."/>
            <person name="Melnikov A."/>
            <person name="Raley C."/>
            <person name="Sassi M."/>
            <person name="Sherman B.T."/>
            <person name="Song X."/>
            <person name="Sykes S."/>
            <person name="Tran B."/>
            <person name="Walsh L."/>
            <person name="Xia Y."/>
            <person name="Yang J."/>
            <person name="Young S."/>
            <person name="Zeng Q."/>
            <person name="Zheng X."/>
            <person name="Stephens R."/>
            <person name="Nusbaum C."/>
            <person name="Birren B.W."/>
            <person name="Azadi P."/>
            <person name="Lempicki R.A."/>
            <person name="Cuomo C.A."/>
            <person name="Kovacs J.A."/>
        </authorList>
    </citation>
    <scope>NUCLEOTIDE SEQUENCE [LARGE SCALE GENOMIC DNA]</scope>
    <source>
        <strain evidence="9">RU7</strain>
    </source>
</reference>
<evidence type="ECO:0000256" key="3">
    <source>
        <dbReference type="ARBA" id="ARBA00022454"/>
    </source>
</evidence>
<dbReference type="GO" id="GO:0003677">
    <property type="term" value="F:DNA binding"/>
    <property type="evidence" value="ECO:0007669"/>
    <property type="project" value="InterPro"/>
</dbReference>
<evidence type="ECO:0000313" key="8">
    <source>
        <dbReference type="EMBL" id="KTW30538.1"/>
    </source>
</evidence>
<dbReference type="GeneID" id="28940339"/>
<dbReference type="PANTHER" id="PTHR34832:SF1">
    <property type="entry name" value="CENTROMERE PROTEIN W"/>
    <property type="match status" value="1"/>
</dbReference>
<dbReference type="InterPro" id="IPR009072">
    <property type="entry name" value="Histone-fold"/>
</dbReference>
<dbReference type="Gene3D" id="1.10.20.10">
    <property type="entry name" value="Histone, subunit A"/>
    <property type="match status" value="1"/>
</dbReference>
<keyword evidence="5" id="KW-0539">Nucleus</keyword>
<gene>
    <name evidence="8" type="ORF">T551_01821</name>
</gene>
<dbReference type="GO" id="GO:0007059">
    <property type="term" value="P:chromosome segregation"/>
    <property type="evidence" value="ECO:0007669"/>
    <property type="project" value="TreeGrafter"/>
</dbReference>
<dbReference type="OrthoDB" id="2543597at2759"/>
<comment type="similarity">
    <text evidence="7">Belongs to the CENP-W/WIP1 family.</text>
</comment>
<dbReference type="InterPro" id="IPR052484">
    <property type="entry name" value="CENP-W/WIP1"/>
</dbReference>
<dbReference type="CDD" id="cd13732">
    <property type="entry name" value="HFD_CENP-W"/>
    <property type="match status" value="1"/>
</dbReference>
<comment type="subcellular location">
    <subcellularLocation>
        <location evidence="2">Chromosome</location>
        <location evidence="2">Centromere</location>
        <location evidence="2">Kinetochore</location>
    </subcellularLocation>
    <subcellularLocation>
        <location evidence="1">Nucleus</location>
    </subcellularLocation>
</comment>
<dbReference type="Pfam" id="PF15510">
    <property type="entry name" value="CENP-W"/>
    <property type="match status" value="1"/>
</dbReference>
<accession>A0A0W4ZQ96</accession>
<proteinExistence type="inferred from homology"/>
<comment type="caution">
    <text evidence="8">The sequence shown here is derived from an EMBL/GenBank/DDBJ whole genome shotgun (WGS) entry which is preliminary data.</text>
</comment>
<keyword evidence="9" id="KW-1185">Reference proteome</keyword>
<protein>
    <recommendedName>
        <fullName evidence="10">Transcription factor CBF/NF-Y/archaeal histone domain-containing protein</fullName>
    </recommendedName>
</protein>
<dbReference type="VEuPathDB" id="FungiDB:T551_01821"/>
<evidence type="ECO:0000256" key="5">
    <source>
        <dbReference type="ARBA" id="ARBA00023242"/>
    </source>
</evidence>
<evidence type="ECO:0000256" key="2">
    <source>
        <dbReference type="ARBA" id="ARBA00004629"/>
    </source>
</evidence>
<dbReference type="InterPro" id="IPR028847">
    <property type="entry name" value="CENP-W"/>
</dbReference>
<dbReference type="GO" id="GO:0005654">
    <property type="term" value="C:nucleoplasm"/>
    <property type="evidence" value="ECO:0007669"/>
    <property type="project" value="TreeGrafter"/>
</dbReference>
<keyword evidence="4" id="KW-0995">Kinetochore</keyword>
<evidence type="ECO:0000313" key="9">
    <source>
        <dbReference type="Proteomes" id="UP000053447"/>
    </source>
</evidence>
<dbReference type="AlphaFoldDB" id="A0A0W4ZQ96"/>
<dbReference type="EMBL" id="LFWA01000007">
    <property type="protein sequence ID" value="KTW30538.1"/>
    <property type="molecule type" value="Genomic_DNA"/>
</dbReference>
<evidence type="ECO:0008006" key="10">
    <source>
        <dbReference type="Google" id="ProtNLM"/>
    </source>
</evidence>
<dbReference type="GO" id="GO:0000776">
    <property type="term" value="C:kinetochore"/>
    <property type="evidence" value="ECO:0007669"/>
    <property type="project" value="UniProtKB-KW"/>
</dbReference>
<dbReference type="SUPFAM" id="SSF47113">
    <property type="entry name" value="Histone-fold"/>
    <property type="match status" value="1"/>
</dbReference>
<dbReference type="STRING" id="1408657.A0A0W4ZQ96"/>
<dbReference type="GO" id="GO:0000278">
    <property type="term" value="P:mitotic cell cycle"/>
    <property type="evidence" value="ECO:0007669"/>
    <property type="project" value="InterPro"/>
</dbReference>
<organism evidence="8 9">
    <name type="scientific">Pneumocystis jirovecii (strain RU7)</name>
    <name type="common">Human pneumocystis pneumonia agent</name>
    <dbReference type="NCBI Taxonomy" id="1408657"/>
    <lineage>
        <taxon>Eukaryota</taxon>
        <taxon>Fungi</taxon>
        <taxon>Dikarya</taxon>
        <taxon>Ascomycota</taxon>
        <taxon>Taphrinomycotina</taxon>
        <taxon>Pneumocystomycetes</taxon>
        <taxon>Pneumocystaceae</taxon>
        <taxon>Pneumocystis</taxon>
    </lineage>
</organism>
<name>A0A0W4ZQ96_PNEJ7</name>
<evidence type="ECO:0000256" key="6">
    <source>
        <dbReference type="ARBA" id="ARBA00023328"/>
    </source>
</evidence>
<dbReference type="PANTHER" id="PTHR34832">
    <property type="entry name" value="CENTROMERE PROTEIN W"/>
    <property type="match status" value="1"/>
</dbReference>
<dbReference type="GO" id="GO:0051382">
    <property type="term" value="P:kinetochore assembly"/>
    <property type="evidence" value="ECO:0007669"/>
    <property type="project" value="InterPro"/>
</dbReference>
<evidence type="ECO:0000256" key="4">
    <source>
        <dbReference type="ARBA" id="ARBA00022838"/>
    </source>
</evidence>
<evidence type="ECO:0000256" key="1">
    <source>
        <dbReference type="ARBA" id="ARBA00004123"/>
    </source>
</evidence>
<dbReference type="Proteomes" id="UP000053447">
    <property type="component" value="Unassembled WGS sequence"/>
</dbReference>
<evidence type="ECO:0000256" key="7">
    <source>
        <dbReference type="ARBA" id="ARBA00038432"/>
    </source>
</evidence>
<keyword evidence="3" id="KW-0158">Chromosome</keyword>
<dbReference type="RefSeq" id="XP_018229829.1">
    <property type="nucleotide sequence ID" value="XM_018374084.1"/>
</dbReference>
<dbReference type="GO" id="GO:0046982">
    <property type="term" value="F:protein heterodimerization activity"/>
    <property type="evidence" value="ECO:0007669"/>
    <property type="project" value="InterPro"/>
</dbReference>
<sequence length="69" mass="7951">MSKLYPRRTLKAILKAHTPRRRLAKNIDVLVYLDYLLFLSALVRAATMHARQAGEKTLRAPYIQKTAQV</sequence>